<evidence type="ECO:0000313" key="2">
    <source>
        <dbReference type="EMBL" id="KAK5530045.1"/>
    </source>
</evidence>
<reference evidence="2 3" key="1">
    <citation type="submission" date="2023-06" db="EMBL/GenBank/DDBJ databases">
        <title>Black Yeasts Isolated from many extreme environments.</title>
        <authorList>
            <person name="Coleine C."/>
            <person name="Stajich J.E."/>
            <person name="Selbmann L."/>
        </authorList>
    </citation>
    <scope>NUCLEOTIDE SEQUENCE [LARGE SCALE GENOMIC DNA]</scope>
    <source>
        <strain evidence="2 3">CCFEE 5887</strain>
    </source>
</reference>
<feature type="region of interest" description="Disordered" evidence="1">
    <location>
        <begin position="80"/>
        <end position="102"/>
    </location>
</feature>
<keyword evidence="3" id="KW-1185">Reference proteome</keyword>
<feature type="compositionally biased region" description="Low complexity" evidence="1">
    <location>
        <begin position="84"/>
        <end position="102"/>
    </location>
</feature>
<proteinExistence type="predicted"/>
<dbReference type="Pfam" id="PF11951">
    <property type="entry name" value="Fungal_trans_2"/>
    <property type="match status" value="1"/>
</dbReference>
<evidence type="ECO:0000313" key="3">
    <source>
        <dbReference type="Proteomes" id="UP001345827"/>
    </source>
</evidence>
<feature type="region of interest" description="Disordered" evidence="1">
    <location>
        <begin position="1"/>
        <end position="40"/>
    </location>
</feature>
<feature type="compositionally biased region" description="Low complexity" evidence="1">
    <location>
        <begin position="1"/>
        <end position="18"/>
    </location>
</feature>
<dbReference type="InterPro" id="IPR021858">
    <property type="entry name" value="Fun_TF"/>
</dbReference>
<sequence length="558" mass="62136">MPSSLSSRRGRSRTNSTTNPELLWVNRTPESETLSTTRQEREELRTITSHARQWRAALRRQQRLYSAQTEATRAQRVVGWGRPGALSETSSAETSAAPSPPALALATTTTGTMADQFAYLETPNDGWWSPNAFQYSVQVWLPDVFRDLDLTEDTWPSSSNSSQSIPDTINRIVQGCLGNRMHMYALLAASSGLKKFVLRQQLDRHDAPEYCMGKALQHLRHYLSGPTHPAPRVDELLIFDLMALSIFELYVDNPEGARTHFNMVHHLEQMLGGAENLEPALRALCRSWDLLVAGASGEPPLVGLTWDPGSLPSAQMREVISPELARHGIVPSGVGLIHYAQHAGTVHSELRTAVIDAVQWFQVMQHCQLRNHVPSPTQWWARRRAYALAHRLLSISSPSPLPQAGSPGGQVKAEALLSECLRQALLLVISDMGAMPEATDSDATSACARESSRFSFSWADPGRLCQALIKFTESMEREDWQDEHGEKVLWMACLGAQLAERDEDRDWCLGLARDLARRQGLSRGLDGLVQLMARYIHRCEPTGVPRVSGLEDVWDDRA</sequence>
<organism evidence="2 3">
    <name type="scientific">Vermiconidia calcicola</name>
    <dbReference type="NCBI Taxonomy" id="1690605"/>
    <lineage>
        <taxon>Eukaryota</taxon>
        <taxon>Fungi</taxon>
        <taxon>Dikarya</taxon>
        <taxon>Ascomycota</taxon>
        <taxon>Pezizomycotina</taxon>
        <taxon>Dothideomycetes</taxon>
        <taxon>Dothideomycetidae</taxon>
        <taxon>Mycosphaerellales</taxon>
        <taxon>Extremaceae</taxon>
        <taxon>Vermiconidia</taxon>
    </lineage>
</organism>
<dbReference type="EMBL" id="JAXLQG010000020">
    <property type="protein sequence ID" value="KAK5530045.1"/>
    <property type="molecule type" value="Genomic_DNA"/>
</dbReference>
<protein>
    <submittedName>
        <fullName evidence="2">Uncharacterized protein</fullName>
    </submittedName>
</protein>
<dbReference type="PANTHER" id="PTHR37540">
    <property type="entry name" value="TRANSCRIPTION FACTOR (ACR-2), PUTATIVE-RELATED-RELATED"/>
    <property type="match status" value="1"/>
</dbReference>
<name>A0AAV9PUZ4_9PEZI</name>
<dbReference type="Proteomes" id="UP001345827">
    <property type="component" value="Unassembled WGS sequence"/>
</dbReference>
<accession>A0AAV9PUZ4</accession>
<dbReference type="PANTHER" id="PTHR37540:SF10">
    <property type="entry name" value="SIGMA-70 REGION 2 FAMILY PROTEIN"/>
    <property type="match status" value="1"/>
</dbReference>
<dbReference type="AlphaFoldDB" id="A0AAV9PUZ4"/>
<comment type="caution">
    <text evidence="2">The sequence shown here is derived from an EMBL/GenBank/DDBJ whole genome shotgun (WGS) entry which is preliminary data.</text>
</comment>
<gene>
    <name evidence="2" type="ORF">LTR25_009289</name>
</gene>
<evidence type="ECO:0000256" key="1">
    <source>
        <dbReference type="SAM" id="MobiDB-lite"/>
    </source>
</evidence>